<dbReference type="CDD" id="cd07979">
    <property type="entry name" value="HFD_TAF9"/>
    <property type="match status" value="1"/>
</dbReference>
<sequence length="187" mass="20943">MADGEDNLPKDAKMIKTLLASMGVHEYEPRVVRQFLELFYRNAVDLLMDAKTYSNHAGKSCIDSADVNLAIQSKAYFSFTDPPLPEVTIAAKKRSKWKIPRLVTGGVGTSLPPEQETLIVSNYYQQLQSQKNQSSKVVEEEEEDIDQGTNLPPNPGSFPKAAQEQKSKWLGNSRQRVSFPLGQKTLR</sequence>
<comment type="similarity">
    <text evidence="2">Belongs to the TAF9 family.</text>
</comment>
<dbReference type="InterPro" id="IPR051431">
    <property type="entry name" value="TFIID_subunit_9"/>
</dbReference>
<reference evidence="7" key="1">
    <citation type="submission" date="2023-03" db="EMBL/GenBank/DDBJ databases">
        <title>Chromosome-scale reference genome and RAD-based genetic map of yellow starthistle (Centaurea solstitialis) reveal putative structural variation and QTLs associated with invader traits.</title>
        <authorList>
            <person name="Reatini B."/>
            <person name="Cang F.A."/>
            <person name="Jiang Q."/>
            <person name="Mckibben M.T.W."/>
            <person name="Barker M.S."/>
            <person name="Rieseberg L.H."/>
            <person name="Dlugosch K.M."/>
        </authorList>
    </citation>
    <scope>NUCLEOTIDE SEQUENCE</scope>
    <source>
        <strain evidence="7">CAN-66</strain>
        <tissue evidence="7">Leaf</tissue>
    </source>
</reference>
<evidence type="ECO:0000256" key="2">
    <source>
        <dbReference type="ARBA" id="ARBA00007646"/>
    </source>
</evidence>
<keyword evidence="5" id="KW-0539">Nucleus</keyword>
<gene>
    <name evidence="7" type="ORF">OSB04_027499</name>
</gene>
<dbReference type="GO" id="GO:0000124">
    <property type="term" value="C:SAGA complex"/>
    <property type="evidence" value="ECO:0007669"/>
    <property type="project" value="TreeGrafter"/>
</dbReference>
<dbReference type="AlphaFoldDB" id="A0AA38SLD3"/>
<comment type="caution">
    <text evidence="7">The sequence shown here is derived from an EMBL/GenBank/DDBJ whole genome shotgun (WGS) entry which is preliminary data.</text>
</comment>
<keyword evidence="4" id="KW-0804">Transcription</keyword>
<accession>A0AA38SLD3</accession>
<comment type="subcellular location">
    <subcellularLocation>
        <location evidence="1">Nucleus</location>
    </subcellularLocation>
</comment>
<keyword evidence="8" id="KW-1185">Reference proteome</keyword>
<dbReference type="Proteomes" id="UP001172457">
    <property type="component" value="Chromosome 7"/>
</dbReference>
<proteinExistence type="inferred from homology"/>
<evidence type="ECO:0000256" key="4">
    <source>
        <dbReference type="ARBA" id="ARBA00023163"/>
    </source>
</evidence>
<dbReference type="InterPro" id="IPR009072">
    <property type="entry name" value="Histone-fold"/>
</dbReference>
<evidence type="ECO:0000256" key="5">
    <source>
        <dbReference type="ARBA" id="ARBA00023242"/>
    </source>
</evidence>
<dbReference type="SUPFAM" id="SSF47113">
    <property type="entry name" value="Histone-fold"/>
    <property type="match status" value="1"/>
</dbReference>
<evidence type="ECO:0008006" key="9">
    <source>
        <dbReference type="Google" id="ProtNLM"/>
    </source>
</evidence>
<dbReference type="InterPro" id="IPR003162">
    <property type="entry name" value="TFIID-31"/>
</dbReference>
<dbReference type="PANTHER" id="PTHR48068:SF4">
    <property type="entry name" value="TATA-BOX BINDING PROTEIN ASSOCIATED FACTOR 9"/>
    <property type="match status" value="1"/>
</dbReference>
<dbReference type="PANTHER" id="PTHR48068">
    <property type="entry name" value="TAF9 RNA POLYMERASE II, TATA BOX-BINDING PROTEIN (TBP)-ASSOCIATED FACTOR"/>
    <property type="match status" value="1"/>
</dbReference>
<dbReference type="GO" id="GO:0016251">
    <property type="term" value="F:RNA polymerase II general transcription initiation factor activity"/>
    <property type="evidence" value="ECO:0007669"/>
    <property type="project" value="TreeGrafter"/>
</dbReference>
<evidence type="ECO:0000256" key="6">
    <source>
        <dbReference type="SAM" id="MobiDB-lite"/>
    </source>
</evidence>
<name>A0AA38SLD3_9ASTR</name>
<evidence type="ECO:0000313" key="7">
    <source>
        <dbReference type="EMBL" id="KAJ9540993.1"/>
    </source>
</evidence>
<evidence type="ECO:0000256" key="1">
    <source>
        <dbReference type="ARBA" id="ARBA00004123"/>
    </source>
</evidence>
<organism evidence="7 8">
    <name type="scientific">Centaurea solstitialis</name>
    <name type="common">yellow star-thistle</name>
    <dbReference type="NCBI Taxonomy" id="347529"/>
    <lineage>
        <taxon>Eukaryota</taxon>
        <taxon>Viridiplantae</taxon>
        <taxon>Streptophyta</taxon>
        <taxon>Embryophyta</taxon>
        <taxon>Tracheophyta</taxon>
        <taxon>Spermatophyta</taxon>
        <taxon>Magnoliopsida</taxon>
        <taxon>eudicotyledons</taxon>
        <taxon>Gunneridae</taxon>
        <taxon>Pentapetalae</taxon>
        <taxon>asterids</taxon>
        <taxon>campanulids</taxon>
        <taxon>Asterales</taxon>
        <taxon>Asteraceae</taxon>
        <taxon>Carduoideae</taxon>
        <taxon>Cardueae</taxon>
        <taxon>Centaureinae</taxon>
        <taxon>Centaurea</taxon>
    </lineage>
</organism>
<dbReference type="GO" id="GO:0003713">
    <property type="term" value="F:transcription coactivator activity"/>
    <property type="evidence" value="ECO:0007669"/>
    <property type="project" value="TreeGrafter"/>
</dbReference>
<dbReference type="GO" id="GO:0046982">
    <property type="term" value="F:protein heterodimerization activity"/>
    <property type="evidence" value="ECO:0007669"/>
    <property type="project" value="InterPro"/>
</dbReference>
<dbReference type="EMBL" id="JARYMX010000007">
    <property type="protein sequence ID" value="KAJ9540993.1"/>
    <property type="molecule type" value="Genomic_DNA"/>
</dbReference>
<protein>
    <recommendedName>
        <fullName evidence="9">Transcription initiation factor TFIID subunit 9</fullName>
    </recommendedName>
</protein>
<feature type="region of interest" description="Disordered" evidence="6">
    <location>
        <begin position="131"/>
        <end position="187"/>
    </location>
</feature>
<dbReference type="Gene3D" id="1.10.20.10">
    <property type="entry name" value="Histone, subunit A"/>
    <property type="match status" value="1"/>
</dbReference>
<evidence type="ECO:0000313" key="8">
    <source>
        <dbReference type="Proteomes" id="UP001172457"/>
    </source>
</evidence>
<dbReference type="Pfam" id="PF02291">
    <property type="entry name" value="TFIID-31kDa"/>
    <property type="match status" value="1"/>
</dbReference>
<evidence type="ECO:0000256" key="3">
    <source>
        <dbReference type="ARBA" id="ARBA00023015"/>
    </source>
</evidence>
<dbReference type="GO" id="GO:0005669">
    <property type="term" value="C:transcription factor TFIID complex"/>
    <property type="evidence" value="ECO:0007669"/>
    <property type="project" value="TreeGrafter"/>
</dbReference>
<keyword evidence="3" id="KW-0805">Transcription regulation</keyword>
<dbReference type="GO" id="GO:0051123">
    <property type="term" value="P:RNA polymerase II preinitiation complex assembly"/>
    <property type="evidence" value="ECO:0007669"/>
    <property type="project" value="TreeGrafter"/>
</dbReference>